<evidence type="ECO:0000256" key="4">
    <source>
        <dbReference type="ARBA" id="ARBA00022490"/>
    </source>
</evidence>
<dbReference type="InterPro" id="IPR036188">
    <property type="entry name" value="FAD/NAD-bd_sf"/>
</dbReference>
<keyword evidence="6" id="KW-0274">FAD</keyword>
<evidence type="ECO:0000256" key="3">
    <source>
        <dbReference type="ARBA" id="ARBA00005995"/>
    </source>
</evidence>
<name>A0AAV9R0X5_9TELE</name>
<keyword evidence="5" id="KW-0285">Flavoprotein</keyword>
<proteinExistence type="inferred from homology"/>
<accession>A0AAV9R0X5</accession>
<gene>
    <name evidence="9" type="ORF">CRENBAI_014179</name>
</gene>
<dbReference type="Proteomes" id="UP001311232">
    <property type="component" value="Unassembled WGS sequence"/>
</dbReference>
<keyword evidence="10" id="KW-1185">Reference proteome</keyword>
<evidence type="ECO:0000313" key="10">
    <source>
        <dbReference type="Proteomes" id="UP001311232"/>
    </source>
</evidence>
<evidence type="ECO:0000259" key="8">
    <source>
        <dbReference type="Pfam" id="PF01593"/>
    </source>
</evidence>
<organism evidence="9 10">
    <name type="scientific">Crenichthys baileyi</name>
    <name type="common">White River springfish</name>
    <dbReference type="NCBI Taxonomy" id="28760"/>
    <lineage>
        <taxon>Eukaryota</taxon>
        <taxon>Metazoa</taxon>
        <taxon>Chordata</taxon>
        <taxon>Craniata</taxon>
        <taxon>Vertebrata</taxon>
        <taxon>Euteleostomi</taxon>
        <taxon>Actinopterygii</taxon>
        <taxon>Neopterygii</taxon>
        <taxon>Teleostei</taxon>
        <taxon>Neoteleostei</taxon>
        <taxon>Acanthomorphata</taxon>
        <taxon>Ovalentaria</taxon>
        <taxon>Atherinomorphae</taxon>
        <taxon>Cyprinodontiformes</taxon>
        <taxon>Goodeidae</taxon>
        <taxon>Crenichthys</taxon>
    </lineage>
</organism>
<reference evidence="9 10" key="1">
    <citation type="submission" date="2021-06" db="EMBL/GenBank/DDBJ databases">
        <authorList>
            <person name="Palmer J.M."/>
        </authorList>
    </citation>
    <scope>NUCLEOTIDE SEQUENCE [LARGE SCALE GENOMIC DNA]</scope>
    <source>
        <strain evidence="9 10">MEX-2019</strain>
        <tissue evidence="9">Muscle</tissue>
    </source>
</reference>
<dbReference type="InterPro" id="IPR002937">
    <property type="entry name" value="Amino_oxidase"/>
</dbReference>
<dbReference type="Pfam" id="PF01593">
    <property type="entry name" value="Amino_oxidase"/>
    <property type="match status" value="1"/>
</dbReference>
<dbReference type="GO" id="GO:0005737">
    <property type="term" value="C:cytoplasm"/>
    <property type="evidence" value="ECO:0007669"/>
    <property type="project" value="UniProtKB-SubCell"/>
</dbReference>
<evidence type="ECO:0000256" key="2">
    <source>
        <dbReference type="ARBA" id="ARBA00004496"/>
    </source>
</evidence>
<dbReference type="SUPFAM" id="SSF51905">
    <property type="entry name" value="FAD/NAD(P)-binding domain"/>
    <property type="match status" value="1"/>
</dbReference>
<feature type="domain" description="Amine oxidase" evidence="8">
    <location>
        <begin position="16"/>
        <end position="485"/>
    </location>
</feature>
<comment type="subcellular location">
    <subcellularLocation>
        <location evidence="2">Cytoplasm</location>
    </subcellularLocation>
</comment>
<evidence type="ECO:0000313" key="9">
    <source>
        <dbReference type="EMBL" id="KAK5602295.1"/>
    </source>
</evidence>
<evidence type="ECO:0000256" key="5">
    <source>
        <dbReference type="ARBA" id="ARBA00022630"/>
    </source>
</evidence>
<sequence length="489" mass="54214">MAENMDAKIVIIGCGIAGIAAAQRLIESGFTNVRILEATGRSGGRIKSSRLGNAVIEIGAAFIHGPSEKNPVFCLARDYDLLDPKALTPENQAVDVDEGPPQVPNWFTSSGQKVSPETVEPALELFYKLLDSTPQSKSHKQGSLPSVGDFIKSEVLKRTAKKWKNKDKSSRRLLLGAINTLLKEECYSSATHSMDELDLVGFSMYQSIKGVDCTFPSGTESLISSLMSELPADLVSYSRPVRCIHWSNSESGVNAVTVECEDGERISADHVIVTVSLGYLKKHNSTLFSPALPDQKLQSIQKIGFGTCDKILVEFESPWWDADCEIIYLVWDDEEDISDHVSDISKNWIRKISSFTVVTPSERGNHVLCGWISGHEAEHMETLPEEEVRRCITELIHAFTGDHTITPKTIVCTRWFHDPWTLGSYCHPAIGCSAQDFKNMMEPLPKRGKKQPLQVLFAGEATHPFYYSSLHGALLSGRREADRLISHYS</sequence>
<comment type="similarity">
    <text evidence="3">Belongs to the flavin monoamine oxidase family.</text>
</comment>
<dbReference type="InterPro" id="IPR050281">
    <property type="entry name" value="Flavin_monoamine_oxidase"/>
</dbReference>
<dbReference type="PANTHER" id="PTHR10742">
    <property type="entry name" value="FLAVIN MONOAMINE OXIDASE"/>
    <property type="match status" value="1"/>
</dbReference>
<dbReference type="SUPFAM" id="SSF54373">
    <property type="entry name" value="FAD-linked reductases, C-terminal domain"/>
    <property type="match status" value="1"/>
</dbReference>
<evidence type="ECO:0000256" key="1">
    <source>
        <dbReference type="ARBA" id="ARBA00001974"/>
    </source>
</evidence>
<dbReference type="AlphaFoldDB" id="A0AAV9R0X5"/>
<dbReference type="EMBL" id="JAHHUM010002621">
    <property type="protein sequence ID" value="KAK5602295.1"/>
    <property type="molecule type" value="Genomic_DNA"/>
</dbReference>
<keyword evidence="4" id="KW-0963">Cytoplasm</keyword>
<evidence type="ECO:0000256" key="6">
    <source>
        <dbReference type="ARBA" id="ARBA00022827"/>
    </source>
</evidence>
<dbReference type="GO" id="GO:0046203">
    <property type="term" value="P:spermidine catabolic process"/>
    <property type="evidence" value="ECO:0007669"/>
    <property type="project" value="TreeGrafter"/>
</dbReference>
<comment type="cofactor">
    <cofactor evidence="1">
        <name>FAD</name>
        <dbReference type="ChEBI" id="CHEBI:57692"/>
    </cofactor>
</comment>
<dbReference type="Gene3D" id="3.50.50.60">
    <property type="entry name" value="FAD/NAD(P)-binding domain"/>
    <property type="match status" value="1"/>
</dbReference>
<evidence type="ECO:0000256" key="7">
    <source>
        <dbReference type="ARBA" id="ARBA00023002"/>
    </source>
</evidence>
<dbReference type="GO" id="GO:0046592">
    <property type="term" value="F:polyamine oxidase activity"/>
    <property type="evidence" value="ECO:0007669"/>
    <property type="project" value="TreeGrafter"/>
</dbReference>
<dbReference type="PANTHER" id="PTHR10742:SF405">
    <property type="entry name" value="PEROXISOMAL N(1)-ACETYL-SPERMINE_SPERMIDINE OXIDASE"/>
    <property type="match status" value="1"/>
</dbReference>
<keyword evidence="7" id="KW-0560">Oxidoreductase</keyword>
<comment type="caution">
    <text evidence="9">The sequence shown here is derived from an EMBL/GenBank/DDBJ whole genome shotgun (WGS) entry which is preliminary data.</text>
</comment>
<dbReference type="Gene3D" id="3.90.660.10">
    <property type="match status" value="1"/>
</dbReference>
<protein>
    <recommendedName>
        <fullName evidence="8">Amine oxidase domain-containing protein</fullName>
    </recommendedName>
</protein>